<feature type="chain" id="PRO_5038572473" evidence="2">
    <location>
        <begin position="22"/>
        <end position="227"/>
    </location>
</feature>
<evidence type="ECO:0000313" key="5">
    <source>
        <dbReference type="Proteomes" id="UP000007809"/>
    </source>
</evidence>
<dbReference type="SMART" id="SM00554">
    <property type="entry name" value="FAS1"/>
    <property type="match status" value="1"/>
</dbReference>
<dbReference type="Gene3D" id="2.30.180.10">
    <property type="entry name" value="FAS1 domain"/>
    <property type="match status" value="1"/>
</dbReference>
<dbReference type="Pfam" id="PF02469">
    <property type="entry name" value="Fasciclin"/>
    <property type="match status" value="1"/>
</dbReference>
<evidence type="ECO:0000313" key="4">
    <source>
        <dbReference type="EMBL" id="AEA27749.1"/>
    </source>
</evidence>
<dbReference type="PANTHER" id="PTHR10900">
    <property type="entry name" value="PERIOSTIN-RELATED"/>
    <property type="match status" value="1"/>
</dbReference>
<dbReference type="GO" id="GO:0005615">
    <property type="term" value="C:extracellular space"/>
    <property type="evidence" value="ECO:0007669"/>
    <property type="project" value="TreeGrafter"/>
</dbReference>
<name>F4CZS3_PSEUX</name>
<dbReference type="AlphaFoldDB" id="F4CZS3"/>
<dbReference type="eggNOG" id="COG2335">
    <property type="taxonomic scope" value="Bacteria"/>
</dbReference>
<feature type="region of interest" description="Disordered" evidence="1">
    <location>
        <begin position="35"/>
        <end position="84"/>
    </location>
</feature>
<feature type="compositionally biased region" description="Low complexity" evidence="1">
    <location>
        <begin position="35"/>
        <end position="51"/>
    </location>
</feature>
<dbReference type="PANTHER" id="PTHR10900:SF77">
    <property type="entry name" value="FI19380P1"/>
    <property type="match status" value="1"/>
</dbReference>
<accession>F4CZS3</accession>
<dbReference type="PROSITE" id="PS51257">
    <property type="entry name" value="PROKAR_LIPOPROTEIN"/>
    <property type="match status" value="1"/>
</dbReference>
<dbReference type="GO" id="GO:0007155">
    <property type="term" value="P:cell adhesion"/>
    <property type="evidence" value="ECO:0007669"/>
    <property type="project" value="TreeGrafter"/>
</dbReference>
<dbReference type="SUPFAM" id="SSF82153">
    <property type="entry name" value="FAS1 domain"/>
    <property type="match status" value="1"/>
</dbReference>
<keyword evidence="5" id="KW-1185">Reference proteome</keyword>
<sequence length="227" mass="22397">MRTLSRIAAVGVMAALTVAVAACSNNEAPSTQAASSSAVAPAAPSAPATTPDDGVTTQADVFGPACSQLPQGDAPGSLSDMGAQPVATAASSNPLLTTLTKAIGAVPGLADTLNAQQGVTVFAPADPAFQAVQQQLGDTAFNALLADPNKLGALLQYHVVGTRYDAESLVAAGRTTQLAGGTLKIGGTPTAPTITDGKGDTATVLCGNIPTKNATVFVIDKVLMPAS</sequence>
<dbReference type="InterPro" id="IPR050904">
    <property type="entry name" value="Adhesion/Biosynth-related"/>
</dbReference>
<dbReference type="InterPro" id="IPR000782">
    <property type="entry name" value="FAS1_domain"/>
</dbReference>
<reference evidence="4 5" key="1">
    <citation type="journal article" date="2011" name="J. Bacteriol.">
        <title>Genome sequence of the 1,4-dioxane-degrading Pseudonocardia dioxanivorans strain CB1190.</title>
        <authorList>
            <person name="Sales C.M."/>
            <person name="Mahendra S."/>
            <person name="Grostern A."/>
            <person name="Parales R.E."/>
            <person name="Goodwin L.A."/>
            <person name="Woyke T."/>
            <person name="Nolan M."/>
            <person name="Lapidus A."/>
            <person name="Chertkov O."/>
            <person name="Ovchinnikova G."/>
            <person name="Sczyrba A."/>
            <person name="Alvarez-Cohen L."/>
        </authorList>
    </citation>
    <scope>NUCLEOTIDE SEQUENCE [LARGE SCALE GENOMIC DNA]</scope>
    <source>
        <strain evidence="5">ATCC 55486 / DSM 44775 / JCM 13855 / CB1190</strain>
    </source>
</reference>
<dbReference type="STRING" id="675635.Psed_5621"/>
<keyword evidence="2" id="KW-0732">Signal</keyword>
<dbReference type="GO" id="GO:0031012">
    <property type="term" value="C:extracellular matrix"/>
    <property type="evidence" value="ECO:0007669"/>
    <property type="project" value="TreeGrafter"/>
</dbReference>
<dbReference type="GO" id="GO:0030198">
    <property type="term" value="P:extracellular matrix organization"/>
    <property type="evidence" value="ECO:0007669"/>
    <property type="project" value="TreeGrafter"/>
</dbReference>
<dbReference type="RefSeq" id="WP_013677649.1">
    <property type="nucleotide sequence ID" value="NC_015312.1"/>
</dbReference>
<evidence type="ECO:0000259" key="3">
    <source>
        <dbReference type="PROSITE" id="PS50213"/>
    </source>
</evidence>
<dbReference type="EMBL" id="CP002593">
    <property type="protein sequence ID" value="AEA27749.1"/>
    <property type="molecule type" value="Genomic_DNA"/>
</dbReference>
<dbReference type="PROSITE" id="PS50213">
    <property type="entry name" value="FAS1"/>
    <property type="match status" value="1"/>
</dbReference>
<organism evidence="4 5">
    <name type="scientific">Pseudonocardia dioxanivorans (strain ATCC 55486 / DSM 44775 / JCM 13855 / CB1190)</name>
    <dbReference type="NCBI Taxonomy" id="675635"/>
    <lineage>
        <taxon>Bacteria</taxon>
        <taxon>Bacillati</taxon>
        <taxon>Actinomycetota</taxon>
        <taxon>Actinomycetes</taxon>
        <taxon>Pseudonocardiales</taxon>
        <taxon>Pseudonocardiaceae</taxon>
        <taxon>Pseudonocardia</taxon>
    </lineage>
</organism>
<evidence type="ECO:0000256" key="2">
    <source>
        <dbReference type="SAM" id="SignalP"/>
    </source>
</evidence>
<proteinExistence type="predicted"/>
<feature type="signal peptide" evidence="2">
    <location>
        <begin position="1"/>
        <end position="21"/>
    </location>
</feature>
<dbReference type="InterPro" id="IPR036378">
    <property type="entry name" value="FAS1_dom_sf"/>
</dbReference>
<protein>
    <submittedName>
        <fullName evidence="4">Beta-Ig-H3/fasciclin</fullName>
    </submittedName>
</protein>
<dbReference type="GO" id="GO:0050839">
    <property type="term" value="F:cell adhesion molecule binding"/>
    <property type="evidence" value="ECO:0007669"/>
    <property type="project" value="TreeGrafter"/>
</dbReference>
<feature type="domain" description="FAS1" evidence="3">
    <location>
        <begin position="83"/>
        <end position="223"/>
    </location>
</feature>
<dbReference type="Proteomes" id="UP000007809">
    <property type="component" value="Chromosome"/>
</dbReference>
<evidence type="ECO:0000256" key="1">
    <source>
        <dbReference type="SAM" id="MobiDB-lite"/>
    </source>
</evidence>
<dbReference type="KEGG" id="pdx:Psed_5621"/>
<gene>
    <name evidence="4" type="ordered locus">Psed_5621</name>
</gene>
<dbReference type="HOGENOM" id="CLU_031281_3_1_11"/>